<name>A0A7T8HJY2_CALRO</name>
<feature type="region of interest" description="Disordered" evidence="1">
    <location>
        <begin position="35"/>
        <end position="75"/>
    </location>
</feature>
<keyword evidence="3" id="KW-1185">Reference proteome</keyword>
<sequence length="75" mass="7984">MKTACVARNTVKSIRSELEESNNDYEKVVERKKGGKDVLTSSRPGIGKKLQEGAGGPQQVLHQAGGGVGGREHHS</sequence>
<gene>
    <name evidence="2" type="ORF">FKW44_012839</name>
</gene>
<proteinExistence type="predicted"/>
<dbReference type="Proteomes" id="UP000595437">
    <property type="component" value="Chromosome 8"/>
</dbReference>
<dbReference type="EMBL" id="CP045897">
    <property type="protein sequence ID" value="QQP51463.1"/>
    <property type="molecule type" value="Genomic_DNA"/>
</dbReference>
<reference evidence="3" key="1">
    <citation type="submission" date="2021-01" db="EMBL/GenBank/DDBJ databases">
        <title>Caligus Genome Assembly.</title>
        <authorList>
            <person name="Gallardo-Escarate C."/>
        </authorList>
    </citation>
    <scope>NUCLEOTIDE SEQUENCE [LARGE SCALE GENOMIC DNA]</scope>
</reference>
<protein>
    <submittedName>
        <fullName evidence="2">Uncharacterized protein</fullName>
    </submittedName>
</protein>
<evidence type="ECO:0000313" key="3">
    <source>
        <dbReference type="Proteomes" id="UP000595437"/>
    </source>
</evidence>
<dbReference type="AlphaFoldDB" id="A0A7T8HJY2"/>
<organism evidence="2 3">
    <name type="scientific">Caligus rogercresseyi</name>
    <name type="common">Sea louse</name>
    <dbReference type="NCBI Taxonomy" id="217165"/>
    <lineage>
        <taxon>Eukaryota</taxon>
        <taxon>Metazoa</taxon>
        <taxon>Ecdysozoa</taxon>
        <taxon>Arthropoda</taxon>
        <taxon>Crustacea</taxon>
        <taxon>Multicrustacea</taxon>
        <taxon>Hexanauplia</taxon>
        <taxon>Copepoda</taxon>
        <taxon>Siphonostomatoida</taxon>
        <taxon>Caligidae</taxon>
        <taxon>Caligus</taxon>
    </lineage>
</organism>
<dbReference type="OrthoDB" id="7540217at2759"/>
<evidence type="ECO:0000313" key="2">
    <source>
        <dbReference type="EMBL" id="QQP51463.1"/>
    </source>
</evidence>
<accession>A0A7T8HJY2</accession>
<evidence type="ECO:0000256" key="1">
    <source>
        <dbReference type="SAM" id="MobiDB-lite"/>
    </source>
</evidence>